<keyword evidence="2" id="KW-1133">Transmembrane helix</keyword>
<organism evidence="4 5">
    <name type="scientific">Candidatus Aquicultor secundus</name>
    <dbReference type="NCBI Taxonomy" id="1973895"/>
    <lineage>
        <taxon>Bacteria</taxon>
        <taxon>Bacillati</taxon>
        <taxon>Actinomycetota</taxon>
        <taxon>Candidatus Aquicultoria</taxon>
        <taxon>Candidatus Aquicultorales</taxon>
        <taxon>Candidatus Aquicultoraceae</taxon>
        <taxon>Candidatus Aquicultor</taxon>
    </lineage>
</organism>
<dbReference type="Gene3D" id="1.20.120.1220">
    <property type="match status" value="1"/>
</dbReference>
<sequence>MLLVLYPLNIKTIPLIENLSSGWAIGGFFVGGGLLYLIAIMARLFFKKDAMGGGDIKLAAFIGLYLGGYVLLALFISFALGAIVGIVMISRDKKSAKEMIPFGPFMAAGSILTIFFGPQLWLGYLSIAGLS</sequence>
<evidence type="ECO:0000259" key="3">
    <source>
        <dbReference type="Pfam" id="PF01478"/>
    </source>
</evidence>
<proteinExistence type="inferred from homology"/>
<feature type="transmembrane region" description="Helical" evidence="2">
    <location>
        <begin position="58"/>
        <end position="90"/>
    </location>
</feature>
<reference evidence="5" key="1">
    <citation type="submission" date="2017-09" db="EMBL/GenBank/DDBJ databases">
        <title>Depth-based differentiation of microbial function through sediment-hosted aquifers and enrichment of novel symbionts in the deep terrestrial subsurface.</title>
        <authorList>
            <person name="Probst A.J."/>
            <person name="Ladd B."/>
            <person name="Jarett J.K."/>
            <person name="Geller-Mcgrath D.E."/>
            <person name="Sieber C.M.K."/>
            <person name="Emerson J.B."/>
            <person name="Anantharaman K."/>
            <person name="Thomas B.C."/>
            <person name="Malmstrom R."/>
            <person name="Stieglmeier M."/>
            <person name="Klingl A."/>
            <person name="Woyke T."/>
            <person name="Ryan C.M."/>
            <person name="Banfield J.F."/>
        </authorList>
    </citation>
    <scope>NUCLEOTIDE SEQUENCE [LARGE SCALE GENOMIC DNA]</scope>
</reference>
<dbReference type="PANTHER" id="PTHR30487:SF0">
    <property type="entry name" value="PREPILIN LEADER PEPTIDASE_N-METHYLTRANSFERASE-RELATED"/>
    <property type="match status" value="1"/>
</dbReference>
<protein>
    <recommendedName>
        <fullName evidence="3">Prepilin type IV endopeptidase peptidase domain-containing protein</fullName>
    </recommendedName>
</protein>
<name>A0A2M7TAU2_9ACTN</name>
<dbReference type="GO" id="GO:0006465">
    <property type="term" value="P:signal peptide processing"/>
    <property type="evidence" value="ECO:0007669"/>
    <property type="project" value="TreeGrafter"/>
</dbReference>
<evidence type="ECO:0000256" key="2">
    <source>
        <dbReference type="SAM" id="Phobius"/>
    </source>
</evidence>
<dbReference type="EMBL" id="PFNG01000043">
    <property type="protein sequence ID" value="PIZ41775.1"/>
    <property type="molecule type" value="Genomic_DNA"/>
</dbReference>
<keyword evidence="2" id="KW-0812">Transmembrane</keyword>
<comment type="similarity">
    <text evidence="1">Belongs to the peptidase A24 family.</text>
</comment>
<keyword evidence="2" id="KW-0472">Membrane</keyword>
<accession>A0A2M7TAU2</accession>
<gene>
    <name evidence="4" type="ORF">COY37_01810</name>
</gene>
<dbReference type="GO" id="GO:0005886">
    <property type="term" value="C:plasma membrane"/>
    <property type="evidence" value="ECO:0007669"/>
    <property type="project" value="TreeGrafter"/>
</dbReference>
<dbReference type="InterPro" id="IPR050882">
    <property type="entry name" value="Prepilin_peptidase/N-MTase"/>
</dbReference>
<dbReference type="PANTHER" id="PTHR30487">
    <property type="entry name" value="TYPE 4 PREPILIN-LIKE PROTEINS LEADER PEPTIDE-PROCESSING ENZYME"/>
    <property type="match status" value="1"/>
</dbReference>
<feature type="transmembrane region" description="Helical" evidence="2">
    <location>
        <begin position="102"/>
        <end position="125"/>
    </location>
</feature>
<evidence type="ECO:0000313" key="4">
    <source>
        <dbReference type="EMBL" id="PIZ41775.1"/>
    </source>
</evidence>
<dbReference type="AlphaFoldDB" id="A0A2M7TAU2"/>
<comment type="caution">
    <text evidence="4">The sequence shown here is derived from an EMBL/GenBank/DDBJ whole genome shotgun (WGS) entry which is preliminary data.</text>
</comment>
<evidence type="ECO:0000313" key="5">
    <source>
        <dbReference type="Proteomes" id="UP000230956"/>
    </source>
</evidence>
<feature type="domain" description="Prepilin type IV endopeptidase peptidase" evidence="3">
    <location>
        <begin position="14"/>
        <end position="86"/>
    </location>
</feature>
<dbReference type="Proteomes" id="UP000230956">
    <property type="component" value="Unassembled WGS sequence"/>
</dbReference>
<evidence type="ECO:0000256" key="1">
    <source>
        <dbReference type="ARBA" id="ARBA00005801"/>
    </source>
</evidence>
<dbReference type="GO" id="GO:0004190">
    <property type="term" value="F:aspartic-type endopeptidase activity"/>
    <property type="evidence" value="ECO:0007669"/>
    <property type="project" value="InterPro"/>
</dbReference>
<dbReference type="InterPro" id="IPR000045">
    <property type="entry name" value="Prepilin_IV_endopep_pep"/>
</dbReference>
<dbReference type="Pfam" id="PF01478">
    <property type="entry name" value="Peptidase_A24"/>
    <property type="match status" value="1"/>
</dbReference>
<feature type="transmembrane region" description="Helical" evidence="2">
    <location>
        <begin position="20"/>
        <end position="46"/>
    </location>
</feature>